<feature type="compositionally biased region" description="Low complexity" evidence="1">
    <location>
        <begin position="9"/>
        <end position="22"/>
    </location>
</feature>
<gene>
    <name evidence="2" type="ORF">MCOS_LOCUS10539</name>
</gene>
<feature type="compositionally biased region" description="Low complexity" evidence="1">
    <location>
        <begin position="34"/>
        <end position="46"/>
    </location>
</feature>
<protein>
    <submittedName>
        <fullName evidence="4">OAR domain-containing protein</fullName>
    </submittedName>
</protein>
<evidence type="ECO:0000313" key="4">
    <source>
        <dbReference type="WBParaSite" id="MCOS_0001053801-mRNA-1"/>
    </source>
</evidence>
<feature type="compositionally biased region" description="Pro residues" evidence="1">
    <location>
        <begin position="152"/>
        <end position="174"/>
    </location>
</feature>
<feature type="compositionally biased region" description="Low complexity" evidence="1">
    <location>
        <begin position="58"/>
        <end position="76"/>
    </location>
</feature>
<keyword evidence="3" id="KW-1185">Reference proteome</keyword>
<evidence type="ECO:0000313" key="3">
    <source>
        <dbReference type="Proteomes" id="UP000267029"/>
    </source>
</evidence>
<dbReference type="EMBL" id="UXSR01006546">
    <property type="protein sequence ID" value="VDD84536.1"/>
    <property type="molecule type" value="Genomic_DNA"/>
</dbReference>
<proteinExistence type="predicted"/>
<evidence type="ECO:0000256" key="1">
    <source>
        <dbReference type="SAM" id="MobiDB-lite"/>
    </source>
</evidence>
<reference evidence="2 3" key="2">
    <citation type="submission" date="2018-10" db="EMBL/GenBank/DDBJ databases">
        <authorList>
            <consortium name="Pathogen Informatics"/>
        </authorList>
    </citation>
    <scope>NUCLEOTIDE SEQUENCE [LARGE SCALE GENOMIC DNA]</scope>
</reference>
<feature type="compositionally biased region" description="Polar residues" evidence="1">
    <location>
        <begin position="23"/>
        <end position="33"/>
    </location>
</feature>
<name>A0A0R3URN3_MESCO</name>
<evidence type="ECO:0000313" key="2">
    <source>
        <dbReference type="EMBL" id="VDD84536.1"/>
    </source>
</evidence>
<dbReference type="STRING" id="53468.A0A0R3URN3"/>
<feature type="region of interest" description="Disordered" evidence="1">
    <location>
        <begin position="1"/>
        <end position="76"/>
    </location>
</feature>
<dbReference type="WBParaSite" id="MCOS_0001053801-mRNA-1">
    <property type="protein sequence ID" value="MCOS_0001053801-mRNA-1"/>
    <property type="gene ID" value="MCOS_0001053801"/>
</dbReference>
<feature type="region of interest" description="Disordered" evidence="1">
    <location>
        <begin position="136"/>
        <end position="180"/>
    </location>
</feature>
<accession>A0A0R3URN3</accession>
<reference evidence="4" key="1">
    <citation type="submission" date="2017-02" db="UniProtKB">
        <authorList>
            <consortium name="WormBaseParasite"/>
        </authorList>
    </citation>
    <scope>IDENTIFICATION</scope>
</reference>
<dbReference type="AlphaFoldDB" id="A0A0R3URN3"/>
<dbReference type="Proteomes" id="UP000267029">
    <property type="component" value="Unassembled WGS sequence"/>
</dbReference>
<feature type="compositionally biased region" description="Gly residues" evidence="1">
    <location>
        <begin position="47"/>
        <end position="57"/>
    </location>
</feature>
<organism evidence="4">
    <name type="scientific">Mesocestoides corti</name>
    <name type="common">Flatworm</name>
    <dbReference type="NCBI Taxonomy" id="53468"/>
    <lineage>
        <taxon>Eukaryota</taxon>
        <taxon>Metazoa</taxon>
        <taxon>Spiralia</taxon>
        <taxon>Lophotrochozoa</taxon>
        <taxon>Platyhelminthes</taxon>
        <taxon>Cestoda</taxon>
        <taxon>Eucestoda</taxon>
        <taxon>Cyclophyllidea</taxon>
        <taxon>Mesocestoididae</taxon>
        <taxon>Mesocestoides</taxon>
    </lineage>
</organism>
<sequence length="206" mass="21502">MLNQHQHQPPSSYLPYTPSTYLHQRQPTRASQHSAPPFSLSSSSSCSGGGVGGGGGSSVFAGSPQQHSASSSYTSSYAHNLPSFESSFGMLSASRCSTSFQSPTASTSLPVVSSLASRTVPVSLCKPPVLLASSTAVRHHHHHPHDESQAYPPAPPSRPPPLPSPPPPPPPPQRQPATAATSIMDTSLVSCLDLKARILALTIARN</sequence>